<dbReference type="GO" id="GO:0005886">
    <property type="term" value="C:plasma membrane"/>
    <property type="evidence" value="ECO:0007669"/>
    <property type="project" value="InterPro"/>
</dbReference>
<evidence type="ECO:0000313" key="12">
    <source>
        <dbReference type="Proteomes" id="UP000261600"/>
    </source>
</evidence>
<dbReference type="FunFam" id="2.60.40.60:FF:000094">
    <property type="entry name" value="protocadherin gamma-C4 isoform X2"/>
    <property type="match status" value="1"/>
</dbReference>
<accession>A0A3Q3INH5</accession>
<organism evidence="11 12">
    <name type="scientific">Monopterus albus</name>
    <name type="common">Swamp eel</name>
    <dbReference type="NCBI Taxonomy" id="43700"/>
    <lineage>
        <taxon>Eukaryota</taxon>
        <taxon>Metazoa</taxon>
        <taxon>Chordata</taxon>
        <taxon>Craniata</taxon>
        <taxon>Vertebrata</taxon>
        <taxon>Euteleostomi</taxon>
        <taxon>Actinopterygii</taxon>
        <taxon>Neopterygii</taxon>
        <taxon>Teleostei</taxon>
        <taxon>Neoteleostei</taxon>
        <taxon>Acanthomorphata</taxon>
        <taxon>Anabantaria</taxon>
        <taxon>Synbranchiformes</taxon>
        <taxon>Synbranchidae</taxon>
        <taxon>Monopterus</taxon>
    </lineage>
</organism>
<dbReference type="Pfam" id="PF00028">
    <property type="entry name" value="Cadherin"/>
    <property type="match status" value="3"/>
</dbReference>
<dbReference type="SUPFAM" id="SSF49313">
    <property type="entry name" value="Cadherin-like"/>
    <property type="match status" value="7"/>
</dbReference>
<dbReference type="InterPro" id="IPR020894">
    <property type="entry name" value="Cadherin_CS"/>
</dbReference>
<feature type="domain" description="Cadherin" evidence="10">
    <location>
        <begin position="179"/>
        <end position="242"/>
    </location>
</feature>
<dbReference type="GO" id="GO:0009653">
    <property type="term" value="P:anatomical structure morphogenesis"/>
    <property type="evidence" value="ECO:0007669"/>
    <property type="project" value="UniProtKB-ARBA"/>
</dbReference>
<dbReference type="SMART" id="SM00112">
    <property type="entry name" value="CA"/>
    <property type="match status" value="5"/>
</dbReference>
<evidence type="ECO:0000256" key="6">
    <source>
        <dbReference type="ARBA" id="ARBA00023136"/>
    </source>
</evidence>
<feature type="domain" description="Cadherin" evidence="10">
    <location>
        <begin position="4"/>
        <end position="59"/>
    </location>
</feature>
<dbReference type="InterPro" id="IPR015919">
    <property type="entry name" value="Cadherin-like_sf"/>
</dbReference>
<feature type="domain" description="Cadherin" evidence="10">
    <location>
        <begin position="284"/>
        <end position="367"/>
    </location>
</feature>
<keyword evidence="12" id="KW-1185">Reference proteome</keyword>
<keyword evidence="2 9" id="KW-0812">Transmembrane</keyword>
<keyword evidence="3" id="KW-0677">Repeat</keyword>
<evidence type="ECO:0000256" key="3">
    <source>
        <dbReference type="ARBA" id="ARBA00022737"/>
    </source>
</evidence>
<evidence type="ECO:0000313" key="11">
    <source>
        <dbReference type="Ensembl" id="ENSMALP00000006488.1"/>
    </source>
</evidence>
<feature type="domain" description="Cadherin" evidence="10">
    <location>
        <begin position="55"/>
        <end position="169"/>
    </location>
</feature>
<sequence>AFKIDATDADNDPLTYTLSGTNAPYFKVIKNTGDVIVEKPLDREEDANDNKPIFENPSYDTEIKENTPVGTTLFKVHATDADTGTAGVVRYNIDEVIPKDGSSLFNITEITGAVILNGSLNYTSLGTSYRLKINATDGGGGCDKKKDPLSSVTFSIITVVDVPDLDPQFINLPYIGNVLEESSVGQSVLTVTALDQDTGINDAMIYSIEATESQLNINGVRASTTAKVQINIIDKNDNKPEFYECGGTEDKPSCVKASHFTGEVFENSVGLISFNMTVRDPDKGTIVETITAEDPDTMDQGNLTYKLLPDDVNQHTGAVYVKDGSLLDREVRSLFSATLQARDTDGKPGMTLLEITVTDINDEHPVFNSDPYLVRVKEGAQVEATDADEPGTNNSQIVYGIVPSTYSNNFTIDPDTGVLKNRGKLDREDLVPDLDGMIELSVTATDKGTPPQSSTATVIITVEDVNDNAPKFKASSYKFAVNEGVKAYVGSVYAEDLDQTSDFNRISFTITDGSFGSFMIRSFPEDRGYRGDITVDRDIELDYESARNKFIMQVEAADLEERTAVVTVEVDVLDVNDERPEFKPTPPVTVKENTTITGAIGRFIGYDKDGNNSLIYELVSMKCRCSGVLKSCNWFILDPTGEVRVNPVAAVDYEECDQAVIEAQVVDTYTEKGENSSMVINIEDINDNAPEFYILLGIVGGLLIVLIVLITSLMCTRRYKRKLKAAKAMNSASMVNSDNPKSGPVVPGTNKYTMEANPVLNLNIDTAMVLGLDEESSDKVLSSLDCSDYMTNVEKDTQAIMEKESSRPPEYIEPLGAALAQRGEKKDKARVGFKNPAFNTTDL</sequence>
<feature type="transmembrane region" description="Helical" evidence="9">
    <location>
        <begin position="692"/>
        <end position="715"/>
    </location>
</feature>
<dbReference type="CDD" id="cd11304">
    <property type="entry name" value="Cadherin_repeat"/>
    <property type="match status" value="6"/>
</dbReference>
<evidence type="ECO:0000256" key="8">
    <source>
        <dbReference type="SAM" id="MobiDB-lite"/>
    </source>
</evidence>
<dbReference type="FunFam" id="2.60.40.60:FF:000015">
    <property type="entry name" value="FAT atypical cadherin 1"/>
    <property type="match status" value="1"/>
</dbReference>
<dbReference type="PROSITE" id="PS00232">
    <property type="entry name" value="CADHERIN_1"/>
    <property type="match status" value="3"/>
</dbReference>
<evidence type="ECO:0000259" key="10">
    <source>
        <dbReference type="PROSITE" id="PS50268"/>
    </source>
</evidence>
<dbReference type="GO" id="GO:0005509">
    <property type="term" value="F:calcium ion binding"/>
    <property type="evidence" value="ECO:0007669"/>
    <property type="project" value="UniProtKB-UniRule"/>
</dbReference>
<feature type="domain" description="Cadherin" evidence="10">
    <location>
        <begin position="473"/>
        <end position="582"/>
    </location>
</feature>
<protein>
    <recommendedName>
        <fullName evidence="10">Cadherin domain-containing protein</fullName>
    </recommendedName>
</protein>
<evidence type="ECO:0000256" key="9">
    <source>
        <dbReference type="SAM" id="Phobius"/>
    </source>
</evidence>
<dbReference type="Ensembl" id="ENSMALT00000006624.1">
    <property type="protein sequence ID" value="ENSMALP00000006488.1"/>
    <property type="gene ID" value="ENSMALG00000004615.1"/>
</dbReference>
<comment type="subcellular location">
    <subcellularLocation>
        <location evidence="1">Membrane</location>
    </subcellularLocation>
</comment>
<feature type="domain" description="Cadherin" evidence="10">
    <location>
        <begin position="376"/>
        <end position="472"/>
    </location>
</feature>
<dbReference type="STRING" id="43700.ENSMALP00000006488"/>
<evidence type="ECO:0000256" key="1">
    <source>
        <dbReference type="ARBA" id="ARBA00004370"/>
    </source>
</evidence>
<keyword evidence="4 7" id="KW-0106">Calcium</keyword>
<dbReference type="AlphaFoldDB" id="A0A3Q3INH5"/>
<reference evidence="11" key="2">
    <citation type="submission" date="2025-09" db="UniProtKB">
        <authorList>
            <consortium name="Ensembl"/>
        </authorList>
    </citation>
    <scope>IDENTIFICATION</scope>
</reference>
<evidence type="ECO:0000256" key="4">
    <source>
        <dbReference type="ARBA" id="ARBA00022837"/>
    </source>
</evidence>
<evidence type="ECO:0000256" key="7">
    <source>
        <dbReference type="PROSITE-ProRule" id="PRU00043"/>
    </source>
</evidence>
<reference evidence="11" key="1">
    <citation type="submission" date="2025-08" db="UniProtKB">
        <authorList>
            <consortium name="Ensembl"/>
        </authorList>
    </citation>
    <scope>IDENTIFICATION</scope>
</reference>
<keyword evidence="5 9" id="KW-1133">Transmembrane helix</keyword>
<dbReference type="InterPro" id="IPR002126">
    <property type="entry name" value="Cadherin-like_dom"/>
</dbReference>
<evidence type="ECO:0000256" key="2">
    <source>
        <dbReference type="ARBA" id="ARBA00022692"/>
    </source>
</evidence>
<dbReference type="Proteomes" id="UP000261600">
    <property type="component" value="Unplaced"/>
</dbReference>
<proteinExistence type="predicted"/>
<dbReference type="PROSITE" id="PS50268">
    <property type="entry name" value="CADHERIN_2"/>
    <property type="match status" value="7"/>
</dbReference>
<dbReference type="PANTHER" id="PTHR24026">
    <property type="entry name" value="FAT ATYPICAL CADHERIN-RELATED"/>
    <property type="match status" value="1"/>
</dbReference>
<keyword evidence="6 9" id="KW-0472">Membrane</keyword>
<dbReference type="GO" id="GO:0050839">
    <property type="term" value="F:cell adhesion molecule binding"/>
    <property type="evidence" value="ECO:0007669"/>
    <property type="project" value="TreeGrafter"/>
</dbReference>
<dbReference type="PANTHER" id="PTHR24026:SF133">
    <property type="entry name" value="CADHERIN-RELATED FAMILY MEMBER 2"/>
    <property type="match status" value="1"/>
</dbReference>
<feature type="domain" description="Cadherin" evidence="10">
    <location>
        <begin position="582"/>
        <end position="692"/>
    </location>
</feature>
<name>A0A3Q3INH5_MONAL</name>
<feature type="region of interest" description="Disordered" evidence="8">
    <location>
        <begin position="823"/>
        <end position="843"/>
    </location>
</feature>
<dbReference type="PRINTS" id="PR00205">
    <property type="entry name" value="CADHERIN"/>
</dbReference>
<evidence type="ECO:0000256" key="5">
    <source>
        <dbReference type="ARBA" id="ARBA00022989"/>
    </source>
</evidence>
<dbReference type="Gene3D" id="2.60.40.60">
    <property type="entry name" value="Cadherins"/>
    <property type="match status" value="7"/>
</dbReference>
<dbReference type="GO" id="GO:0007156">
    <property type="term" value="P:homophilic cell adhesion via plasma membrane adhesion molecules"/>
    <property type="evidence" value="ECO:0007669"/>
    <property type="project" value="InterPro"/>
</dbReference>